<name>A0A6J5CQD7_9BURK</name>
<accession>A0A6J5CQD7</accession>
<evidence type="ECO:0000256" key="1">
    <source>
        <dbReference type="SAM" id="MobiDB-lite"/>
    </source>
</evidence>
<feature type="compositionally biased region" description="Basic and acidic residues" evidence="1">
    <location>
        <begin position="1"/>
        <end position="21"/>
    </location>
</feature>
<protein>
    <submittedName>
        <fullName evidence="2">Uncharacterized protein</fullName>
    </submittedName>
</protein>
<sequence>MSANDQDLHSDRRLFGNERQQETLTSAAPGSPWRRSRHRHIIPVDTFETAFDTIPTQVRFSVRWQG</sequence>
<reference evidence="2 3" key="1">
    <citation type="submission" date="2020-04" db="EMBL/GenBank/DDBJ databases">
        <authorList>
            <person name="De Canck E."/>
        </authorList>
    </citation>
    <scope>NUCLEOTIDE SEQUENCE [LARGE SCALE GENOMIC DNA]</scope>
    <source>
        <strain evidence="2 3">LMG 27174</strain>
    </source>
</reference>
<dbReference type="OrthoDB" id="9846682at2"/>
<organism evidence="2 3">
    <name type="scientific">Paraburkholderia rhynchosiae</name>
    <dbReference type="NCBI Taxonomy" id="487049"/>
    <lineage>
        <taxon>Bacteria</taxon>
        <taxon>Pseudomonadati</taxon>
        <taxon>Pseudomonadota</taxon>
        <taxon>Betaproteobacteria</taxon>
        <taxon>Burkholderiales</taxon>
        <taxon>Burkholderiaceae</taxon>
        <taxon>Paraburkholderia</taxon>
    </lineage>
</organism>
<proteinExistence type="predicted"/>
<evidence type="ECO:0000313" key="2">
    <source>
        <dbReference type="EMBL" id="CAB3741110.1"/>
    </source>
</evidence>
<evidence type="ECO:0000313" key="3">
    <source>
        <dbReference type="Proteomes" id="UP000494205"/>
    </source>
</evidence>
<gene>
    <name evidence="2" type="ORF">LMG27174_06723</name>
</gene>
<feature type="region of interest" description="Disordered" evidence="1">
    <location>
        <begin position="1"/>
        <end position="37"/>
    </location>
</feature>
<dbReference type="RefSeq" id="WP_146014388.1">
    <property type="nucleotide sequence ID" value="NZ_CADIJZ010000045.1"/>
</dbReference>
<dbReference type="Proteomes" id="UP000494205">
    <property type="component" value="Unassembled WGS sequence"/>
</dbReference>
<dbReference type="EMBL" id="CADIJZ010000045">
    <property type="protein sequence ID" value="CAB3741110.1"/>
    <property type="molecule type" value="Genomic_DNA"/>
</dbReference>
<dbReference type="AlphaFoldDB" id="A0A6J5CQD7"/>